<sequence>MAALDAQQRRRAYWLRQLRQWHWISSALCLVGMLLFALTGFTLNHAAQIEAHPHVERRSATAPARLVAALGRTAHGDKGPVPPALAAWLASTWDIDTAGRVAEWSRDDIYVALPRPGGDAWVSVDFGSGEAQYELTTRGWIAYLNDLHKGRNAGAAWSVFLDVFAAACVIFSVTGLFLLKLHARGRVATWPLVGLGFVAPLLLAILFIH</sequence>
<dbReference type="PANTHER" id="PTHR40115:SF1">
    <property type="entry name" value="INNER MEMBRANE PROTEIN WITH PEPSY TM HELIX"/>
    <property type="match status" value="1"/>
</dbReference>
<keyword evidence="1" id="KW-0472">Membrane</keyword>
<evidence type="ECO:0000313" key="3">
    <source>
        <dbReference type="Proteomes" id="UP000245712"/>
    </source>
</evidence>
<dbReference type="InterPro" id="IPR032307">
    <property type="entry name" value="PepSY_TM-like_2"/>
</dbReference>
<evidence type="ECO:0000313" key="2">
    <source>
        <dbReference type="EMBL" id="PVX61203.1"/>
    </source>
</evidence>
<proteinExistence type="predicted"/>
<keyword evidence="1" id="KW-0812">Transmembrane</keyword>
<feature type="transmembrane region" description="Helical" evidence="1">
    <location>
        <begin position="21"/>
        <end position="43"/>
    </location>
</feature>
<feature type="transmembrane region" description="Helical" evidence="1">
    <location>
        <begin position="190"/>
        <end position="208"/>
    </location>
</feature>
<accession>A0ABX5K6N5</accession>
<dbReference type="EMBL" id="QEOB01000043">
    <property type="protein sequence ID" value="PVX61203.1"/>
    <property type="molecule type" value="Genomic_DNA"/>
</dbReference>
<reference evidence="2 3" key="1">
    <citation type="submission" date="2018-05" db="EMBL/GenBank/DDBJ databases">
        <title>Genomic Encyclopedia of Type Strains, Phase IV (KMG-V): Genome sequencing to study the core and pangenomes of soil and plant-associated prokaryotes.</title>
        <authorList>
            <person name="Whitman W."/>
        </authorList>
    </citation>
    <scope>NUCLEOTIDE SEQUENCE [LARGE SCALE GENOMIC DNA]</scope>
    <source>
        <strain evidence="2 3">SCZa-39</strain>
    </source>
</reference>
<evidence type="ECO:0008006" key="4">
    <source>
        <dbReference type="Google" id="ProtNLM"/>
    </source>
</evidence>
<gene>
    <name evidence="2" type="ORF">C7402_14350</name>
</gene>
<keyword evidence="3" id="KW-1185">Reference proteome</keyword>
<protein>
    <recommendedName>
        <fullName evidence="4">PepSY-associated transmembrane protein</fullName>
    </recommendedName>
</protein>
<dbReference type="Proteomes" id="UP000245712">
    <property type="component" value="Unassembled WGS sequence"/>
</dbReference>
<dbReference type="PANTHER" id="PTHR40115">
    <property type="entry name" value="INNER MEMBRANE PROTEIN WITH PEPSY TM HELIX"/>
    <property type="match status" value="1"/>
</dbReference>
<name>A0ABX5K6N5_9BURK</name>
<dbReference type="Pfam" id="PF16357">
    <property type="entry name" value="PepSY_TM_like_2"/>
    <property type="match status" value="1"/>
</dbReference>
<feature type="transmembrane region" description="Helical" evidence="1">
    <location>
        <begin position="155"/>
        <end position="178"/>
    </location>
</feature>
<evidence type="ECO:0000256" key="1">
    <source>
        <dbReference type="SAM" id="Phobius"/>
    </source>
</evidence>
<keyword evidence="1" id="KW-1133">Transmembrane helix</keyword>
<organism evidence="2 3">
    <name type="scientific">Paraburkholderia unamae</name>
    <dbReference type="NCBI Taxonomy" id="219649"/>
    <lineage>
        <taxon>Bacteria</taxon>
        <taxon>Pseudomonadati</taxon>
        <taxon>Pseudomonadota</taxon>
        <taxon>Betaproteobacteria</taxon>
        <taxon>Burkholderiales</taxon>
        <taxon>Burkholderiaceae</taxon>
        <taxon>Paraburkholderia</taxon>
    </lineage>
</organism>
<comment type="caution">
    <text evidence="2">The sequence shown here is derived from an EMBL/GenBank/DDBJ whole genome shotgun (WGS) entry which is preliminary data.</text>
</comment>